<gene>
    <name evidence="2" type="ORF">RIF29_33113</name>
</gene>
<evidence type="ECO:0000313" key="2">
    <source>
        <dbReference type="EMBL" id="KAK7250588.1"/>
    </source>
</evidence>
<proteinExistence type="predicted"/>
<accession>A0AAN9EDB5</accession>
<name>A0AAN9EDB5_CROPI</name>
<sequence>MAKKRGRPPKSPASQAKSKPASQVDLSLLDDEDIADIDSLSPKQAEALLKNIDVIHEKLKGKTPVSDDSNGSEATTQKDLTPPKQDNPTIEKRPSIVKEVNLMGCDTAAMTNNDASQDM</sequence>
<feature type="region of interest" description="Disordered" evidence="1">
    <location>
        <begin position="1"/>
        <end position="26"/>
    </location>
</feature>
<feature type="compositionally biased region" description="Low complexity" evidence="1">
    <location>
        <begin position="12"/>
        <end position="23"/>
    </location>
</feature>
<feature type="region of interest" description="Disordered" evidence="1">
    <location>
        <begin position="60"/>
        <end position="98"/>
    </location>
</feature>
<comment type="caution">
    <text evidence="2">The sequence shown here is derived from an EMBL/GenBank/DDBJ whole genome shotgun (WGS) entry which is preliminary data.</text>
</comment>
<keyword evidence="3" id="KW-1185">Reference proteome</keyword>
<evidence type="ECO:0000256" key="1">
    <source>
        <dbReference type="SAM" id="MobiDB-lite"/>
    </source>
</evidence>
<protein>
    <submittedName>
        <fullName evidence="2">Uncharacterized protein</fullName>
    </submittedName>
</protein>
<dbReference type="Proteomes" id="UP001372338">
    <property type="component" value="Unassembled WGS sequence"/>
</dbReference>
<reference evidence="2 3" key="1">
    <citation type="submission" date="2024-01" db="EMBL/GenBank/DDBJ databases">
        <title>The genomes of 5 underutilized Papilionoideae crops provide insights into root nodulation and disease resistanc.</title>
        <authorList>
            <person name="Yuan L."/>
        </authorList>
    </citation>
    <scope>NUCLEOTIDE SEQUENCE [LARGE SCALE GENOMIC DNA]</scope>
    <source>
        <strain evidence="2">ZHUSHIDOU_FW_LH</strain>
        <tissue evidence="2">Leaf</tissue>
    </source>
</reference>
<feature type="compositionally biased region" description="Polar residues" evidence="1">
    <location>
        <begin position="66"/>
        <end position="88"/>
    </location>
</feature>
<evidence type="ECO:0000313" key="3">
    <source>
        <dbReference type="Proteomes" id="UP001372338"/>
    </source>
</evidence>
<organism evidence="2 3">
    <name type="scientific">Crotalaria pallida</name>
    <name type="common">Smooth rattlebox</name>
    <name type="synonym">Crotalaria striata</name>
    <dbReference type="NCBI Taxonomy" id="3830"/>
    <lineage>
        <taxon>Eukaryota</taxon>
        <taxon>Viridiplantae</taxon>
        <taxon>Streptophyta</taxon>
        <taxon>Embryophyta</taxon>
        <taxon>Tracheophyta</taxon>
        <taxon>Spermatophyta</taxon>
        <taxon>Magnoliopsida</taxon>
        <taxon>eudicotyledons</taxon>
        <taxon>Gunneridae</taxon>
        <taxon>Pentapetalae</taxon>
        <taxon>rosids</taxon>
        <taxon>fabids</taxon>
        <taxon>Fabales</taxon>
        <taxon>Fabaceae</taxon>
        <taxon>Papilionoideae</taxon>
        <taxon>50 kb inversion clade</taxon>
        <taxon>genistoids sensu lato</taxon>
        <taxon>core genistoids</taxon>
        <taxon>Crotalarieae</taxon>
        <taxon>Crotalaria</taxon>
    </lineage>
</organism>
<dbReference type="EMBL" id="JAYWIO010000007">
    <property type="protein sequence ID" value="KAK7250588.1"/>
    <property type="molecule type" value="Genomic_DNA"/>
</dbReference>
<dbReference type="AlphaFoldDB" id="A0AAN9EDB5"/>